<dbReference type="SUPFAM" id="SSF109604">
    <property type="entry name" value="HD-domain/PDEase-like"/>
    <property type="match status" value="1"/>
</dbReference>
<proteinExistence type="predicted"/>
<protein>
    <submittedName>
        <fullName evidence="1">Uncharacterized protein</fullName>
    </submittedName>
</protein>
<dbReference type="Proteomes" id="UP000178315">
    <property type="component" value="Unassembled WGS sequence"/>
</dbReference>
<organism evidence="1 2">
    <name type="scientific">Candidatus Jacksonbacteria bacterium RIFCSPLOWO2_02_FULL_44_20</name>
    <dbReference type="NCBI Taxonomy" id="1798460"/>
    <lineage>
        <taxon>Bacteria</taxon>
        <taxon>Candidatus Jacksoniibacteriota</taxon>
    </lineage>
</organism>
<comment type="caution">
    <text evidence="1">The sequence shown here is derived from an EMBL/GenBank/DDBJ whole genome shotgun (WGS) entry which is preliminary data.</text>
</comment>
<reference evidence="1 2" key="1">
    <citation type="journal article" date="2016" name="Nat. Commun.">
        <title>Thousands of microbial genomes shed light on interconnected biogeochemical processes in an aquifer system.</title>
        <authorList>
            <person name="Anantharaman K."/>
            <person name="Brown C.T."/>
            <person name="Hug L.A."/>
            <person name="Sharon I."/>
            <person name="Castelle C.J."/>
            <person name="Probst A.J."/>
            <person name="Thomas B.C."/>
            <person name="Singh A."/>
            <person name="Wilkins M.J."/>
            <person name="Karaoz U."/>
            <person name="Brodie E.L."/>
            <person name="Williams K.H."/>
            <person name="Hubbard S.S."/>
            <person name="Banfield J.F."/>
        </authorList>
    </citation>
    <scope>NUCLEOTIDE SEQUENCE [LARGE SCALE GENOMIC DNA]</scope>
</reference>
<name>A0A1G2A6G0_9BACT</name>
<evidence type="ECO:0000313" key="1">
    <source>
        <dbReference type="EMBL" id="OGY72468.1"/>
    </source>
</evidence>
<sequence length="321" mass="37200">MLFYMPSIQTYLRLLAYNPSDRDYDAAHEWLLRVNDIETSEVLKIATSTYENQEHIPSVKELAELVKTNENDSIHIPELQKIIGEALAIMKQSRDPMHDQTHIVRAIRFAHILYKKLIPENKTLDWGIIVAALSWHDVYRVKNLGFLYNKNTPLRKALRKIPWLIDIDIYLVFKKDSIGSALSFLKESKRRIPKDLRRKIAIAILGEHSLSGFQESIFPGISLYKTIVFCADTLDLISISRACNGWRSIQKKGLMDMRWYNRLLVLNILSGLPRLEQHPSFAIALDLYQIIKQSTYEYVSRFFPTDAKLLSGLMNQKPIVQ</sequence>
<accession>A0A1G2A6G0</accession>
<evidence type="ECO:0000313" key="2">
    <source>
        <dbReference type="Proteomes" id="UP000178315"/>
    </source>
</evidence>
<dbReference type="Gene3D" id="1.10.3210.10">
    <property type="entry name" value="Hypothetical protein af1432"/>
    <property type="match status" value="1"/>
</dbReference>
<dbReference type="EMBL" id="MHJU01000033">
    <property type="protein sequence ID" value="OGY72468.1"/>
    <property type="molecule type" value="Genomic_DNA"/>
</dbReference>
<dbReference type="AlphaFoldDB" id="A0A1G2A6G0"/>
<gene>
    <name evidence="1" type="ORF">A3H61_01010</name>
</gene>